<dbReference type="Pfam" id="PF12710">
    <property type="entry name" value="HAD"/>
    <property type="match status" value="1"/>
</dbReference>
<evidence type="ECO:0000256" key="1">
    <source>
        <dbReference type="ARBA" id="ARBA00009184"/>
    </source>
</evidence>
<dbReference type="Gene3D" id="3.40.50.1000">
    <property type="entry name" value="HAD superfamily/HAD-like"/>
    <property type="match status" value="1"/>
</dbReference>
<dbReference type="PANTHER" id="PTHR43344:SF13">
    <property type="entry name" value="PHOSPHATASE RV3661-RELATED"/>
    <property type="match status" value="1"/>
</dbReference>
<sequence length="232" mass="27680">MIGDMEKRYALFDWDNTVRRGYTLYSWVDYLCDCHVIDSSIQSYLNEIRIEYKSGLITHDEYAQKACEVYSHSLKGISSKKIEILRDDYLKIDEQYIYNDIKKIFELLNKEKFDIIIISGAPTMIIEKYKKRFHFKHICAFKEKVIKGQFNGEVEYNYGFDKEMQVLKFIKQYDYRPYMSFGDSSSDIPLLNYAYYPFFLGKENLSNNYKLVTPNNVFDRVKKILKSSTPHF</sequence>
<dbReference type="InterPro" id="IPR050582">
    <property type="entry name" value="HAD-like_SerB"/>
</dbReference>
<evidence type="ECO:0000256" key="2">
    <source>
        <dbReference type="ARBA" id="ARBA00022723"/>
    </source>
</evidence>
<name>A0ABX2H2U9_9FIRM</name>
<keyword evidence="6" id="KW-1185">Reference proteome</keyword>
<dbReference type="SUPFAM" id="SSF56784">
    <property type="entry name" value="HAD-like"/>
    <property type="match status" value="1"/>
</dbReference>
<dbReference type="Gene3D" id="1.20.1440.100">
    <property type="entry name" value="SG protein - dephosphorylation function"/>
    <property type="match status" value="1"/>
</dbReference>
<accession>A0ABX2H2U9</accession>
<dbReference type="Proteomes" id="UP000821846">
    <property type="component" value="Unassembled WGS sequence"/>
</dbReference>
<organism evidence="5 6">
    <name type="scientific">Faecalicatena fissicatena</name>
    <dbReference type="NCBI Taxonomy" id="290055"/>
    <lineage>
        <taxon>Bacteria</taxon>
        <taxon>Bacillati</taxon>
        <taxon>Bacillota</taxon>
        <taxon>Clostridia</taxon>
        <taxon>Lachnospirales</taxon>
        <taxon>Lachnospiraceae</taxon>
        <taxon>Faecalicatena</taxon>
    </lineage>
</organism>
<evidence type="ECO:0000256" key="3">
    <source>
        <dbReference type="ARBA" id="ARBA00022801"/>
    </source>
</evidence>
<comment type="similarity">
    <text evidence="1">Belongs to the HAD-like hydrolase superfamily. SerB family.</text>
</comment>
<reference evidence="5 6" key="1">
    <citation type="journal article" date="2020" name="Cell Host Microbe">
        <title>Functional and Genomic Variation between Human-Derived Isolates of Lachnospiraceae Reveals Inter- and Intra-Species Diversity.</title>
        <authorList>
            <person name="Sorbara M.T."/>
            <person name="Littmann E.R."/>
            <person name="Fontana E."/>
            <person name="Moody T.U."/>
            <person name="Kohout C.E."/>
            <person name="Gjonbalaj M."/>
            <person name="Eaton V."/>
            <person name="Seok R."/>
            <person name="Leiner I.M."/>
            <person name="Pamer E.G."/>
        </authorList>
    </citation>
    <scope>NUCLEOTIDE SEQUENCE [LARGE SCALE GENOMIC DNA]</scope>
    <source>
        <strain evidence="5 6">MSK.14.16</strain>
    </source>
</reference>
<dbReference type="EMBL" id="JAAWUZ010000102">
    <property type="protein sequence ID" value="NSG31508.1"/>
    <property type="molecule type" value="Genomic_DNA"/>
</dbReference>
<keyword evidence="3 5" id="KW-0378">Hydrolase</keyword>
<gene>
    <name evidence="5" type="ORF">HFM93_14955</name>
</gene>
<protein>
    <submittedName>
        <fullName evidence="5">HAD hydrolase family protein</fullName>
    </submittedName>
</protein>
<evidence type="ECO:0000313" key="6">
    <source>
        <dbReference type="Proteomes" id="UP000821846"/>
    </source>
</evidence>
<comment type="caution">
    <text evidence="5">The sequence shown here is derived from an EMBL/GenBank/DDBJ whole genome shotgun (WGS) entry which is preliminary data.</text>
</comment>
<dbReference type="RefSeq" id="WP_173867115.1">
    <property type="nucleotide sequence ID" value="NZ_JAAWUU010000101.1"/>
</dbReference>
<dbReference type="GO" id="GO:0016787">
    <property type="term" value="F:hydrolase activity"/>
    <property type="evidence" value="ECO:0007669"/>
    <property type="project" value="UniProtKB-KW"/>
</dbReference>
<keyword evidence="2" id="KW-0479">Metal-binding</keyword>
<dbReference type="InterPro" id="IPR036412">
    <property type="entry name" value="HAD-like_sf"/>
</dbReference>
<dbReference type="PANTHER" id="PTHR43344">
    <property type="entry name" value="PHOSPHOSERINE PHOSPHATASE"/>
    <property type="match status" value="1"/>
</dbReference>
<keyword evidence="4" id="KW-0460">Magnesium</keyword>
<proteinExistence type="inferred from homology"/>
<evidence type="ECO:0000256" key="4">
    <source>
        <dbReference type="ARBA" id="ARBA00022842"/>
    </source>
</evidence>
<dbReference type="InterPro" id="IPR023214">
    <property type="entry name" value="HAD_sf"/>
</dbReference>
<evidence type="ECO:0000313" key="5">
    <source>
        <dbReference type="EMBL" id="NSG31508.1"/>
    </source>
</evidence>